<dbReference type="AlphaFoldDB" id="A0A1G9QUQ8"/>
<dbReference type="STRING" id="683260.SAMN05421874_14047"/>
<dbReference type="OrthoDB" id="7626403at2"/>
<proteinExistence type="predicted"/>
<sequence>MTETDLFHDDPMARPLTYPGRIPATSGVLVDDEYLPLLPVGGAVAEEWQARDETLGKLLVRSGCSPMSERYPVVAVGSNASPSQMRRKFMSHAIRPVIPMTLADVEGIAPGVSAHVNRWGYVPAVPVEAPGETSRLFVLWLDDRELATLDVTEPNYWRRRLPVDRHPVTLESGVRLPPCFVYVGRHGCLTDGHGLARRLVDQPTLIQSLLDDSLELRRLCGGTPEEFVERVREEAIREEVYRIFPAERRVLAQPELVDLPSL</sequence>
<protein>
    <submittedName>
        <fullName evidence="1">Uncharacterized protein</fullName>
    </submittedName>
</protein>
<gene>
    <name evidence="1" type="ORF">SAMN05421874_14047</name>
</gene>
<accession>A0A1G9QUQ8</accession>
<evidence type="ECO:0000313" key="1">
    <source>
        <dbReference type="EMBL" id="SDM13985.1"/>
    </source>
</evidence>
<name>A0A1G9QUQ8_9ACTN</name>
<dbReference type="Proteomes" id="UP000198683">
    <property type="component" value="Unassembled WGS sequence"/>
</dbReference>
<keyword evidence="2" id="KW-1185">Reference proteome</keyword>
<dbReference type="EMBL" id="FNFB01000040">
    <property type="protein sequence ID" value="SDM13985.1"/>
    <property type="molecule type" value="Genomic_DNA"/>
</dbReference>
<dbReference type="RefSeq" id="WP_090773710.1">
    <property type="nucleotide sequence ID" value="NZ_FNFB01000040.1"/>
</dbReference>
<evidence type="ECO:0000313" key="2">
    <source>
        <dbReference type="Proteomes" id="UP000198683"/>
    </source>
</evidence>
<reference evidence="1 2" key="1">
    <citation type="submission" date="2016-10" db="EMBL/GenBank/DDBJ databases">
        <authorList>
            <person name="de Groot N.N."/>
        </authorList>
    </citation>
    <scope>NUCLEOTIDE SEQUENCE [LARGE SCALE GENOMIC DNA]</scope>
    <source>
        <strain evidence="1 2">CGMCC 4.5681</strain>
    </source>
</reference>
<organism evidence="1 2">
    <name type="scientific">Nonomuraea maritima</name>
    <dbReference type="NCBI Taxonomy" id="683260"/>
    <lineage>
        <taxon>Bacteria</taxon>
        <taxon>Bacillati</taxon>
        <taxon>Actinomycetota</taxon>
        <taxon>Actinomycetes</taxon>
        <taxon>Streptosporangiales</taxon>
        <taxon>Streptosporangiaceae</taxon>
        <taxon>Nonomuraea</taxon>
    </lineage>
</organism>